<comment type="subcellular location">
    <subcellularLocation>
        <location evidence="1">Cell outer membrane</location>
        <topology evidence="1">Lipid-anchor</topology>
    </subcellularLocation>
</comment>
<evidence type="ECO:0000256" key="3">
    <source>
        <dbReference type="ARBA" id="ARBA00011245"/>
    </source>
</evidence>
<keyword evidence="6" id="KW-0732">Signal</keyword>
<evidence type="ECO:0000256" key="12">
    <source>
        <dbReference type="ARBA" id="ARBA00023288"/>
    </source>
</evidence>
<sequence>MLDAPQQWSGRLALRAQCPGSDNECPALAGGYELEGGVDRGALVFRSPLGIVLAELRWDQHGATRRVQGKTQHYDDVQAVVADTVAAGLPVAVLLDWLRGVPSPAMGWHVGGEQLLVARQEEPFVEVRVVPDRDALQVKERGTP</sequence>
<gene>
    <name evidence="13" type="primary">lolB</name>
    <name evidence="13" type="ORF">Cenrod_1173</name>
</gene>
<dbReference type="GO" id="GO:0015031">
    <property type="term" value="P:protein transport"/>
    <property type="evidence" value="ECO:0007669"/>
    <property type="project" value="UniProtKB-KW"/>
</dbReference>
<dbReference type="Proteomes" id="UP000017184">
    <property type="component" value="Chromosome"/>
</dbReference>
<dbReference type="GO" id="GO:0009279">
    <property type="term" value="C:cell outer membrane"/>
    <property type="evidence" value="ECO:0007669"/>
    <property type="project" value="UniProtKB-SubCell"/>
</dbReference>
<dbReference type="AlphaFoldDB" id="U5N6V1"/>
<evidence type="ECO:0000256" key="2">
    <source>
        <dbReference type="ARBA" id="ARBA00009696"/>
    </source>
</evidence>
<evidence type="ECO:0000256" key="9">
    <source>
        <dbReference type="ARBA" id="ARBA00023139"/>
    </source>
</evidence>
<evidence type="ECO:0000256" key="7">
    <source>
        <dbReference type="ARBA" id="ARBA00022927"/>
    </source>
</evidence>
<dbReference type="eggNOG" id="COG3017">
    <property type="taxonomic scope" value="Bacteria"/>
</dbReference>
<accession>U5N6V1</accession>
<dbReference type="SUPFAM" id="SSF89392">
    <property type="entry name" value="Prokaryotic lipoproteins and lipoprotein localization factors"/>
    <property type="match status" value="1"/>
</dbReference>
<proteinExistence type="inferred from homology"/>
<organism evidence="13 14">
    <name type="scientific">Candidatus Symbiobacter mobilis CR</name>
    <dbReference type="NCBI Taxonomy" id="946483"/>
    <lineage>
        <taxon>Bacteria</taxon>
        <taxon>Pseudomonadati</taxon>
        <taxon>Pseudomonadota</taxon>
        <taxon>Betaproteobacteria</taxon>
        <taxon>Burkholderiales</taxon>
        <taxon>Comamonadaceae</taxon>
    </lineage>
</organism>
<evidence type="ECO:0000256" key="4">
    <source>
        <dbReference type="ARBA" id="ARBA00016202"/>
    </source>
</evidence>
<name>U5N6V1_9BURK</name>
<dbReference type="STRING" id="946483.Cenrod_1173"/>
<keyword evidence="11" id="KW-0998">Cell outer membrane</keyword>
<protein>
    <recommendedName>
        <fullName evidence="4">Outer-membrane lipoprotein LolB</fullName>
    </recommendedName>
</protein>
<dbReference type="EMBL" id="CP004885">
    <property type="protein sequence ID" value="AGX87266.1"/>
    <property type="molecule type" value="Genomic_DNA"/>
</dbReference>
<dbReference type="Gene3D" id="2.50.20.10">
    <property type="entry name" value="Lipoprotein localisation LolA/LolB/LppX"/>
    <property type="match status" value="1"/>
</dbReference>
<keyword evidence="5" id="KW-0813">Transport</keyword>
<keyword evidence="9" id="KW-0564">Palmitate</keyword>
<evidence type="ECO:0000313" key="14">
    <source>
        <dbReference type="Proteomes" id="UP000017184"/>
    </source>
</evidence>
<comment type="similarity">
    <text evidence="2">Belongs to the LolB family.</text>
</comment>
<keyword evidence="12 13" id="KW-0449">Lipoprotein</keyword>
<reference evidence="13 14" key="1">
    <citation type="journal article" date="2013" name="Genome Biol.">
        <title>Genomic analysis reveals key aspects of prokaryotic symbiosis in the phototrophic consortium "Chlorochromatium aggregatum".</title>
        <authorList>
            <person name="Liu Z."/>
            <person name="Muller J."/>
            <person name="Li T."/>
            <person name="Alvey R.M."/>
            <person name="Vogl K."/>
            <person name="Frigaard N.U."/>
            <person name="Rockwell N.C."/>
            <person name="Boyd E.S."/>
            <person name="Tomsho L.P."/>
            <person name="Schuster S.C."/>
            <person name="Henke P."/>
            <person name="Rohde M."/>
            <person name="Overmann J."/>
            <person name="Bryant D.A."/>
        </authorList>
    </citation>
    <scope>NUCLEOTIDE SEQUENCE [LARGE SCALE GENOMIC DNA]</scope>
    <source>
        <strain evidence="13">CR</strain>
    </source>
</reference>
<comment type="subunit">
    <text evidence="3">Monomer.</text>
</comment>
<dbReference type="HOGENOM" id="CLU_092816_4_0_4"/>
<evidence type="ECO:0000256" key="11">
    <source>
        <dbReference type="ARBA" id="ARBA00023237"/>
    </source>
</evidence>
<dbReference type="KEGG" id="cbx:Cenrod_1173"/>
<evidence type="ECO:0000256" key="8">
    <source>
        <dbReference type="ARBA" id="ARBA00023136"/>
    </source>
</evidence>
<keyword evidence="8" id="KW-0472">Membrane</keyword>
<evidence type="ECO:0000256" key="5">
    <source>
        <dbReference type="ARBA" id="ARBA00022448"/>
    </source>
</evidence>
<evidence type="ECO:0000256" key="1">
    <source>
        <dbReference type="ARBA" id="ARBA00004459"/>
    </source>
</evidence>
<dbReference type="InterPro" id="IPR004565">
    <property type="entry name" value="OM_lipoprot_LolB"/>
</dbReference>
<keyword evidence="14" id="KW-1185">Reference proteome</keyword>
<evidence type="ECO:0000256" key="6">
    <source>
        <dbReference type="ARBA" id="ARBA00022729"/>
    </source>
</evidence>
<keyword evidence="10" id="KW-0143">Chaperone</keyword>
<dbReference type="InterPro" id="IPR029046">
    <property type="entry name" value="LolA/LolB/LppX"/>
</dbReference>
<keyword evidence="7" id="KW-0653">Protein transport</keyword>
<evidence type="ECO:0000256" key="10">
    <source>
        <dbReference type="ARBA" id="ARBA00023186"/>
    </source>
</evidence>
<dbReference type="Pfam" id="PF03550">
    <property type="entry name" value="LolB"/>
    <property type="match status" value="1"/>
</dbReference>
<evidence type="ECO:0000313" key="13">
    <source>
        <dbReference type="EMBL" id="AGX87266.1"/>
    </source>
</evidence>